<reference evidence="1 2" key="1">
    <citation type="submission" date="2017-09" db="EMBL/GenBank/DDBJ databases">
        <title>Depth-based differentiation of microbial function through sediment-hosted aquifers and enrichment of novel symbionts in the deep terrestrial subsurface.</title>
        <authorList>
            <person name="Probst A.J."/>
            <person name="Ladd B."/>
            <person name="Jarett J.K."/>
            <person name="Geller-Mcgrath D.E."/>
            <person name="Sieber C.M."/>
            <person name="Emerson J.B."/>
            <person name="Anantharaman K."/>
            <person name="Thomas B.C."/>
            <person name="Malmstrom R."/>
            <person name="Stieglmeier M."/>
            <person name="Klingl A."/>
            <person name="Woyke T."/>
            <person name="Ryan C.M."/>
            <person name="Banfield J.F."/>
        </authorList>
    </citation>
    <scope>NUCLEOTIDE SEQUENCE [LARGE SCALE GENOMIC DNA]</scope>
    <source>
        <strain evidence="1">CG11_big_fil_rev_8_21_14_0_20_40_12</strain>
    </source>
</reference>
<dbReference type="Proteomes" id="UP000231371">
    <property type="component" value="Unassembled WGS sequence"/>
</dbReference>
<proteinExistence type="predicted"/>
<gene>
    <name evidence="1" type="ORF">COV89_02705</name>
</gene>
<dbReference type="AlphaFoldDB" id="A0A2H0KFJ2"/>
<evidence type="ECO:0000313" key="2">
    <source>
        <dbReference type="Proteomes" id="UP000231371"/>
    </source>
</evidence>
<accession>A0A2H0KFJ2</accession>
<name>A0A2H0KFJ2_9BACT</name>
<organism evidence="1 2">
    <name type="scientific">Candidatus Shapirobacteria bacterium CG11_big_fil_rev_8_21_14_0_20_40_12</name>
    <dbReference type="NCBI Taxonomy" id="1974889"/>
    <lineage>
        <taxon>Bacteria</taxon>
        <taxon>Candidatus Shapironibacteriota</taxon>
    </lineage>
</organism>
<dbReference type="EMBL" id="PCVI01000044">
    <property type="protein sequence ID" value="PIQ70019.1"/>
    <property type="molecule type" value="Genomic_DNA"/>
</dbReference>
<evidence type="ECO:0000313" key="1">
    <source>
        <dbReference type="EMBL" id="PIQ70019.1"/>
    </source>
</evidence>
<protein>
    <submittedName>
        <fullName evidence="1">Uncharacterized protein</fullName>
    </submittedName>
</protein>
<comment type="caution">
    <text evidence="1">The sequence shown here is derived from an EMBL/GenBank/DDBJ whole genome shotgun (WGS) entry which is preliminary data.</text>
</comment>
<sequence>MAIYLYLFKKASYPRPSFYQNSLKLTKGSLALWTQKINPEEKIVSPILKGNINMNVKEADRITILLRKHFNLENFTPSLKKVHYGSVM</sequence>